<evidence type="ECO:0000313" key="9">
    <source>
        <dbReference type="Proteomes" id="UP001500755"/>
    </source>
</evidence>
<gene>
    <name evidence="8" type="ORF">GCM10009755_00060</name>
</gene>
<evidence type="ECO:0000259" key="7">
    <source>
        <dbReference type="Pfam" id="PF02384"/>
    </source>
</evidence>
<keyword evidence="2" id="KW-0489">Methyltransferase</keyword>
<dbReference type="PANTHER" id="PTHR42933:SF3">
    <property type="entry name" value="TYPE I RESTRICTION ENZYME MJAVIII METHYLASE SUBUNIT"/>
    <property type="match status" value="1"/>
</dbReference>
<dbReference type="RefSeq" id="WP_344305840.1">
    <property type="nucleotide sequence ID" value="NZ_BAAANO010000001.1"/>
</dbReference>
<comment type="caution">
    <text evidence="8">The sequence shown here is derived from an EMBL/GenBank/DDBJ whole genome shotgun (WGS) entry which is preliminary data.</text>
</comment>
<evidence type="ECO:0000256" key="5">
    <source>
        <dbReference type="ARBA" id="ARBA00022747"/>
    </source>
</evidence>
<dbReference type="InterPro" id="IPR051537">
    <property type="entry name" value="DNA_Adenine_Mtase"/>
</dbReference>
<evidence type="ECO:0000256" key="4">
    <source>
        <dbReference type="ARBA" id="ARBA00022691"/>
    </source>
</evidence>
<dbReference type="PANTHER" id="PTHR42933">
    <property type="entry name" value="SLR6095 PROTEIN"/>
    <property type="match status" value="1"/>
</dbReference>
<protein>
    <recommendedName>
        <fullName evidence="1">site-specific DNA-methyltransferase (adenine-specific)</fullName>
        <ecNumber evidence="1">2.1.1.72</ecNumber>
    </recommendedName>
</protein>
<evidence type="ECO:0000256" key="6">
    <source>
        <dbReference type="ARBA" id="ARBA00047942"/>
    </source>
</evidence>
<dbReference type="SUPFAM" id="SSF53335">
    <property type="entry name" value="S-adenosyl-L-methionine-dependent methyltransferases"/>
    <property type="match status" value="1"/>
</dbReference>
<dbReference type="Pfam" id="PF02384">
    <property type="entry name" value="N6_Mtase"/>
    <property type="match status" value="1"/>
</dbReference>
<keyword evidence="3" id="KW-0808">Transferase</keyword>
<dbReference type="Proteomes" id="UP001500755">
    <property type="component" value="Unassembled WGS sequence"/>
</dbReference>
<proteinExistence type="predicted"/>
<accession>A0ABP5EH22</accession>
<comment type="catalytic activity">
    <reaction evidence="6">
        <text>a 2'-deoxyadenosine in DNA + S-adenosyl-L-methionine = an N(6)-methyl-2'-deoxyadenosine in DNA + S-adenosyl-L-homocysteine + H(+)</text>
        <dbReference type="Rhea" id="RHEA:15197"/>
        <dbReference type="Rhea" id="RHEA-COMP:12418"/>
        <dbReference type="Rhea" id="RHEA-COMP:12419"/>
        <dbReference type="ChEBI" id="CHEBI:15378"/>
        <dbReference type="ChEBI" id="CHEBI:57856"/>
        <dbReference type="ChEBI" id="CHEBI:59789"/>
        <dbReference type="ChEBI" id="CHEBI:90615"/>
        <dbReference type="ChEBI" id="CHEBI:90616"/>
        <dbReference type="EC" id="2.1.1.72"/>
    </reaction>
</comment>
<name>A0ABP5EH22_9MICO</name>
<evidence type="ECO:0000256" key="1">
    <source>
        <dbReference type="ARBA" id="ARBA00011900"/>
    </source>
</evidence>
<evidence type="ECO:0000256" key="3">
    <source>
        <dbReference type="ARBA" id="ARBA00022679"/>
    </source>
</evidence>
<dbReference type="InterPro" id="IPR003356">
    <property type="entry name" value="DNA_methylase_A-5"/>
</dbReference>
<evidence type="ECO:0000313" key="8">
    <source>
        <dbReference type="EMBL" id="GAA1997065.1"/>
    </source>
</evidence>
<evidence type="ECO:0000256" key="2">
    <source>
        <dbReference type="ARBA" id="ARBA00022603"/>
    </source>
</evidence>
<dbReference type="EMBL" id="BAAANO010000001">
    <property type="protein sequence ID" value="GAA1997065.1"/>
    <property type="molecule type" value="Genomic_DNA"/>
</dbReference>
<dbReference type="InterPro" id="IPR029063">
    <property type="entry name" value="SAM-dependent_MTases_sf"/>
</dbReference>
<keyword evidence="4" id="KW-0949">S-adenosyl-L-methionine</keyword>
<reference evidence="9" key="1">
    <citation type="journal article" date="2019" name="Int. J. Syst. Evol. Microbiol.">
        <title>The Global Catalogue of Microorganisms (GCM) 10K type strain sequencing project: providing services to taxonomists for standard genome sequencing and annotation.</title>
        <authorList>
            <consortium name="The Broad Institute Genomics Platform"/>
            <consortium name="The Broad Institute Genome Sequencing Center for Infectious Disease"/>
            <person name="Wu L."/>
            <person name="Ma J."/>
        </authorList>
    </citation>
    <scope>NUCLEOTIDE SEQUENCE [LARGE SCALE GENOMIC DNA]</scope>
    <source>
        <strain evidence="9">JCM 14546</strain>
    </source>
</reference>
<sequence length="839" mass="91801">MAKTRAPHPAISAVLEDSDAKSCSDRDFGSVGLQQSTSLSLARALAVGCLSRLDSSLTTVNVWDPAAGTGFAGHLLTAALQSSGVQVRFRGQEINEAAVAVARRRFEAVYDAEIACADTLSHDAFSDFSADLVIVDAPWGMDWRSSASAVEARQSNGEFEFGLPQRSDSTWLFISLALTKLRPAEKGGGRVAALLNPGALSSGGASGAVRERIVNAGLLESVTRLPDGLAPNTQIPLYLLTFSNRAEDVGKEKAMIADLQTMFTTERRRRLIPLEAFHELESGLRTKKSGPRNRFISTRQFTRREARLTRTTISGDQLTWRVTTYNDVAIDGQFLQARYGRDAGVSLDGEARESTDLDPSPIFGDDASELLRDMTANGWPPRRLSSLLVREPEVVTDAPTRCPDRQLFVPVTGADHASTHLSEVNTDGRIVSVQLDDSVHLPFLAAWLNSEQGLSSRHVAINNSSHGLHFKALRSDASSLLRWADELLVPMPDRSIQLALASADESLGSFQAELSTQRANIWSAPDTADDVVSKIAAAFDDSLTAWLDQLPYPIASALWTAESAQTAVDKHRAYFHAWEAIVTFHATVLLSASRSDPGSSSETEAAIRESLHEQRLGIEKASFGTWMVIVEKTSKNMRSALENGDADEVARVRRAFADLGRSGIERLISKDVVKKFNEVNSKRNSWSGHPGYTSEQELTTQIDSLVSDLRELRGLLGSVWSKLLLVRPGSAKHRRDSVVQTAEVAVGTRTPFAAREFAVGEHMYEDELYLVRDGSQSPLRLGHFVQLRAAPSSAQFTTYFYNRTEGTSVRMVSYQYGPESELQDDVESLRADFGDLSLN</sequence>
<dbReference type="Gene3D" id="3.40.50.150">
    <property type="entry name" value="Vaccinia Virus protein VP39"/>
    <property type="match status" value="1"/>
</dbReference>
<keyword evidence="9" id="KW-1185">Reference proteome</keyword>
<dbReference type="EC" id="2.1.1.72" evidence="1"/>
<keyword evidence="5" id="KW-0680">Restriction system</keyword>
<organism evidence="8 9">
    <name type="scientific">Brevibacterium samyangense</name>
    <dbReference type="NCBI Taxonomy" id="366888"/>
    <lineage>
        <taxon>Bacteria</taxon>
        <taxon>Bacillati</taxon>
        <taxon>Actinomycetota</taxon>
        <taxon>Actinomycetes</taxon>
        <taxon>Micrococcales</taxon>
        <taxon>Brevibacteriaceae</taxon>
        <taxon>Brevibacterium</taxon>
    </lineage>
</organism>
<feature type="domain" description="DNA methylase adenine-specific" evidence="7">
    <location>
        <begin position="61"/>
        <end position="270"/>
    </location>
</feature>